<dbReference type="EMBL" id="JAWXYG010000009">
    <property type="protein sequence ID" value="KAK4262246.1"/>
    <property type="molecule type" value="Genomic_DNA"/>
</dbReference>
<dbReference type="AlphaFoldDB" id="A0AAE1J472"/>
<sequence>MGTLGQELVSIELRDHGLENFISDRRKNLLIIFQTKILHNHWEASGVGAREHTKGEVDHLQVLGSRDGREGVRTSANVKNVGLPYPGDDEMSALPNGFVKNAPETVEEDGSLATVDGVETGVKEGCSNAEPERGACNVCEE</sequence>
<evidence type="ECO:0000256" key="1">
    <source>
        <dbReference type="SAM" id="MobiDB-lite"/>
    </source>
</evidence>
<gene>
    <name evidence="2" type="ORF">QN277_027828</name>
</gene>
<keyword evidence="3" id="KW-1185">Reference proteome</keyword>
<name>A0AAE1J472_9FABA</name>
<accession>A0AAE1J472</accession>
<dbReference type="Proteomes" id="UP001293593">
    <property type="component" value="Unassembled WGS sequence"/>
</dbReference>
<organism evidence="2 3">
    <name type="scientific">Acacia crassicarpa</name>
    <name type="common">northern wattle</name>
    <dbReference type="NCBI Taxonomy" id="499986"/>
    <lineage>
        <taxon>Eukaryota</taxon>
        <taxon>Viridiplantae</taxon>
        <taxon>Streptophyta</taxon>
        <taxon>Embryophyta</taxon>
        <taxon>Tracheophyta</taxon>
        <taxon>Spermatophyta</taxon>
        <taxon>Magnoliopsida</taxon>
        <taxon>eudicotyledons</taxon>
        <taxon>Gunneridae</taxon>
        <taxon>Pentapetalae</taxon>
        <taxon>rosids</taxon>
        <taxon>fabids</taxon>
        <taxon>Fabales</taxon>
        <taxon>Fabaceae</taxon>
        <taxon>Caesalpinioideae</taxon>
        <taxon>mimosoid clade</taxon>
        <taxon>Acacieae</taxon>
        <taxon>Acacia</taxon>
    </lineage>
</organism>
<evidence type="ECO:0000313" key="2">
    <source>
        <dbReference type="EMBL" id="KAK4262246.1"/>
    </source>
</evidence>
<reference evidence="2" key="1">
    <citation type="submission" date="2023-10" db="EMBL/GenBank/DDBJ databases">
        <title>Chromosome-level genome of the transformable northern wattle, Acacia crassicarpa.</title>
        <authorList>
            <person name="Massaro I."/>
            <person name="Sinha N.R."/>
            <person name="Poethig S."/>
            <person name="Leichty A.R."/>
        </authorList>
    </citation>
    <scope>NUCLEOTIDE SEQUENCE</scope>
    <source>
        <strain evidence="2">Acra3RX</strain>
        <tissue evidence="2">Leaf</tissue>
    </source>
</reference>
<feature type="region of interest" description="Disordered" evidence="1">
    <location>
        <begin position="65"/>
        <end position="97"/>
    </location>
</feature>
<protein>
    <submittedName>
        <fullName evidence="2">Uncharacterized protein</fullName>
    </submittedName>
</protein>
<proteinExistence type="predicted"/>
<evidence type="ECO:0000313" key="3">
    <source>
        <dbReference type="Proteomes" id="UP001293593"/>
    </source>
</evidence>
<comment type="caution">
    <text evidence="2">The sequence shown here is derived from an EMBL/GenBank/DDBJ whole genome shotgun (WGS) entry which is preliminary data.</text>
</comment>